<gene>
    <name evidence="15" type="primary">frzE</name>
    <name evidence="15" type="ORF">NCTC12229_01826</name>
</gene>
<dbReference type="Proteomes" id="UP000254055">
    <property type="component" value="Unassembled WGS sequence"/>
</dbReference>
<evidence type="ECO:0000256" key="5">
    <source>
        <dbReference type="ARBA" id="ARBA00022679"/>
    </source>
</evidence>
<feature type="domain" description="HPt" evidence="14">
    <location>
        <begin position="422"/>
        <end position="529"/>
    </location>
</feature>
<keyword evidence="5 15" id="KW-0808">Transferase</keyword>
<keyword evidence="12" id="KW-1133">Transmembrane helix</keyword>
<dbReference type="InterPro" id="IPR004358">
    <property type="entry name" value="Sig_transdc_His_kin-like_C"/>
</dbReference>
<keyword evidence="12" id="KW-0472">Membrane</keyword>
<protein>
    <recommendedName>
        <fullName evidence="3">Chemotaxis protein CheA</fullName>
        <ecNumber evidence="2">2.7.13.3</ecNumber>
    </recommendedName>
</protein>
<feature type="transmembrane region" description="Helical" evidence="12">
    <location>
        <begin position="234"/>
        <end position="254"/>
    </location>
</feature>
<dbReference type="PANTHER" id="PTHR43395">
    <property type="entry name" value="SENSOR HISTIDINE KINASE CHEA"/>
    <property type="match status" value="1"/>
</dbReference>
<dbReference type="InterPro" id="IPR008207">
    <property type="entry name" value="Sig_transdc_His_kin_Hpt_dom"/>
</dbReference>
<evidence type="ECO:0000259" key="13">
    <source>
        <dbReference type="PROSITE" id="PS50109"/>
    </source>
</evidence>
<dbReference type="InterPro" id="IPR036890">
    <property type="entry name" value="HATPase_C_sf"/>
</dbReference>
<keyword evidence="10" id="KW-0175">Coiled coil</keyword>
<evidence type="ECO:0000256" key="3">
    <source>
        <dbReference type="ARBA" id="ARBA00021495"/>
    </source>
</evidence>
<dbReference type="RefSeq" id="WP_115134388.1">
    <property type="nucleotide sequence ID" value="NZ_UGRS01000002.1"/>
</dbReference>
<dbReference type="Gene3D" id="1.20.120.160">
    <property type="entry name" value="HPT domain"/>
    <property type="match status" value="1"/>
</dbReference>
<comment type="function">
    <text evidence="8">Involved in the transmission of sensory signals from the chemoreceptors to the flagellar motors. CheA is autophosphorylated; it can transfer its phosphate group to either CheB or CheY.</text>
</comment>
<dbReference type="Gene3D" id="3.30.450.20">
    <property type="entry name" value="PAS domain"/>
    <property type="match status" value="1"/>
</dbReference>
<evidence type="ECO:0000256" key="1">
    <source>
        <dbReference type="ARBA" id="ARBA00000085"/>
    </source>
</evidence>
<evidence type="ECO:0000256" key="2">
    <source>
        <dbReference type="ARBA" id="ARBA00012438"/>
    </source>
</evidence>
<proteinExistence type="predicted"/>
<dbReference type="GO" id="GO:0000155">
    <property type="term" value="F:phosphorelay sensor kinase activity"/>
    <property type="evidence" value="ECO:0007669"/>
    <property type="project" value="UniProtKB-ARBA"/>
</dbReference>
<dbReference type="PROSITE" id="PS50894">
    <property type="entry name" value="HPT"/>
    <property type="match status" value="1"/>
</dbReference>
<dbReference type="SUPFAM" id="SSF47226">
    <property type="entry name" value="Histidine-containing phosphotransfer domain, HPT domain"/>
    <property type="match status" value="1"/>
</dbReference>
<dbReference type="InterPro" id="IPR005467">
    <property type="entry name" value="His_kinase_dom"/>
</dbReference>
<feature type="modified residue" description="Phosphohistidine" evidence="9">
    <location>
        <position position="470"/>
    </location>
</feature>
<reference evidence="15 16" key="1">
    <citation type="submission" date="2018-06" db="EMBL/GenBank/DDBJ databases">
        <authorList>
            <consortium name="Pathogen Informatics"/>
            <person name="Doyle S."/>
        </authorList>
    </citation>
    <scope>NUCLEOTIDE SEQUENCE [LARGE SCALE GENOMIC DNA]</scope>
    <source>
        <strain evidence="15 16">NCTC12229</strain>
    </source>
</reference>
<keyword evidence="4 9" id="KW-0597">Phosphoprotein</keyword>
<evidence type="ECO:0000256" key="11">
    <source>
        <dbReference type="SAM" id="MobiDB-lite"/>
    </source>
</evidence>
<keyword evidence="12" id="KW-0812">Transmembrane</keyword>
<evidence type="ECO:0000313" key="16">
    <source>
        <dbReference type="Proteomes" id="UP000254055"/>
    </source>
</evidence>
<feature type="coiled-coil region" evidence="10">
    <location>
        <begin position="481"/>
        <end position="508"/>
    </location>
</feature>
<feature type="compositionally biased region" description="Basic and acidic residues" evidence="11">
    <location>
        <begin position="99"/>
        <end position="109"/>
    </location>
</feature>
<organism evidence="15 16">
    <name type="scientific">Neisseria zoodegmatis</name>
    <dbReference type="NCBI Taxonomy" id="326523"/>
    <lineage>
        <taxon>Bacteria</taxon>
        <taxon>Pseudomonadati</taxon>
        <taxon>Pseudomonadota</taxon>
        <taxon>Betaproteobacteria</taxon>
        <taxon>Neisseriales</taxon>
        <taxon>Neisseriaceae</taxon>
        <taxon>Neisseria</taxon>
    </lineage>
</organism>
<dbReference type="PANTHER" id="PTHR43395:SF10">
    <property type="entry name" value="CHEMOTAXIS PROTEIN CHEA"/>
    <property type="match status" value="1"/>
</dbReference>
<evidence type="ECO:0000256" key="9">
    <source>
        <dbReference type="PROSITE-ProRule" id="PRU00110"/>
    </source>
</evidence>
<evidence type="ECO:0000313" key="15">
    <source>
        <dbReference type="EMBL" id="SUA44340.1"/>
    </source>
</evidence>
<dbReference type="SUPFAM" id="SSF55874">
    <property type="entry name" value="ATPase domain of HSP90 chaperone/DNA topoisomerase II/histidine kinase"/>
    <property type="match status" value="1"/>
</dbReference>
<evidence type="ECO:0000256" key="8">
    <source>
        <dbReference type="ARBA" id="ARBA00035100"/>
    </source>
</evidence>
<keyword evidence="7" id="KW-0902">Two-component regulatory system</keyword>
<evidence type="ECO:0000256" key="6">
    <source>
        <dbReference type="ARBA" id="ARBA00022777"/>
    </source>
</evidence>
<comment type="catalytic activity">
    <reaction evidence="1">
        <text>ATP + protein L-histidine = ADP + protein N-phospho-L-histidine.</text>
        <dbReference type="EC" id="2.7.13.3"/>
    </reaction>
</comment>
<dbReference type="FunFam" id="3.30.565.10:FF:000016">
    <property type="entry name" value="Chemotaxis protein CheA, putative"/>
    <property type="match status" value="1"/>
</dbReference>
<dbReference type="PROSITE" id="PS50109">
    <property type="entry name" value="HIS_KIN"/>
    <property type="match status" value="1"/>
</dbReference>
<dbReference type="Pfam" id="PF02518">
    <property type="entry name" value="HATPase_c"/>
    <property type="match status" value="1"/>
</dbReference>
<dbReference type="Gene3D" id="3.30.565.10">
    <property type="entry name" value="Histidine kinase-like ATPase, C-terminal domain"/>
    <property type="match status" value="1"/>
</dbReference>
<dbReference type="Pfam" id="PF01627">
    <property type="entry name" value="Hpt"/>
    <property type="match status" value="1"/>
</dbReference>
<dbReference type="InterPro" id="IPR051315">
    <property type="entry name" value="Bact_Chemotaxis_CheA"/>
</dbReference>
<dbReference type="OrthoDB" id="9146932at2"/>
<dbReference type="EC" id="2.7.13.3" evidence="2"/>
<dbReference type="InterPro" id="IPR003594">
    <property type="entry name" value="HATPase_dom"/>
</dbReference>
<dbReference type="CDD" id="cd00088">
    <property type="entry name" value="HPT"/>
    <property type="match status" value="1"/>
</dbReference>
<dbReference type="SMART" id="SM00387">
    <property type="entry name" value="HATPase_c"/>
    <property type="match status" value="1"/>
</dbReference>
<name>A0A378WSK6_9NEIS</name>
<feature type="domain" description="Histidine kinase" evidence="13">
    <location>
        <begin position="486"/>
        <end position="737"/>
    </location>
</feature>
<dbReference type="PRINTS" id="PR00344">
    <property type="entry name" value="BCTRLSENSOR"/>
</dbReference>
<keyword evidence="6" id="KW-0418">Kinase</keyword>
<feature type="transmembrane region" description="Helical" evidence="12">
    <location>
        <begin position="21"/>
        <end position="43"/>
    </location>
</feature>
<evidence type="ECO:0000259" key="14">
    <source>
        <dbReference type="PROSITE" id="PS50894"/>
    </source>
</evidence>
<evidence type="ECO:0000256" key="10">
    <source>
        <dbReference type="SAM" id="Coils"/>
    </source>
</evidence>
<dbReference type="EMBL" id="UGRS01000002">
    <property type="protein sequence ID" value="SUA44340.1"/>
    <property type="molecule type" value="Genomic_DNA"/>
</dbReference>
<evidence type="ECO:0000256" key="4">
    <source>
        <dbReference type="ARBA" id="ARBA00022553"/>
    </source>
</evidence>
<accession>A0A378WSK6</accession>
<sequence>MSNSSTGKSLDRQDFSLKKRYRNITASIAVFLALVSGLMYYAYSISVDIQKHQVQIDAAGTLSDTFYDMLVTIQSLRINELERNVGLGEDGQESSAQNVREKNNSDDQEKEYILMQVENQKVLKDSYQTAQGLINVLSKGGNYNIVEGFDSIQLLESEATRNSLAKVRDIWQQYDPLLLETIHLPIKPDHNLETESKIAAFAAENQEALYNGIDEIIVGLNAEIMEQSAILKTVQIAGIGFSLLYFLFFVTFFIRRLEKSDRETAVARRENHEILQTINSGLFLLDKDLNIGTQYSKELEHLWGKKDFGGQNMLDILSDMVANSEDLETASSFIRQLYNPRVKEKLIGSLNPFVRCPMLVANRTGEKEIRYLDFKFNRVYQDKEIARVLVNVSDETNAVLLAEKITKERKQNDLQTEMLFFILNADSELLRDFIETAKKRNNNINEILKQPAKTQSDFFQKLEAIFRDVHGLKGDASSLSLHGFVSIAERLEDNLKELQKRKVLNGEDFLMLTVSLEELFSLTKMIEDLNSRINKAAPEDERKPVQPINRQKNFSDSVAQQLGKYVGELAERNGKKVDFSCEGMEQRGISMMLKSQLRELAVQLLRNAVAHGVEKPDVRVKNHKLESGHLRLVLEDKDDCVSLSVQDDGAGINPELIREKLVEKGMYSREEADKLDKRALIQKIFVPGFSTAAENNEDAGRGVGMDIVSDRIKQMKGKVSIATRSGAYTCITLTVPK</sequence>
<evidence type="ECO:0000256" key="12">
    <source>
        <dbReference type="SAM" id="Phobius"/>
    </source>
</evidence>
<evidence type="ECO:0000256" key="7">
    <source>
        <dbReference type="ARBA" id="ARBA00023012"/>
    </source>
</evidence>
<dbReference type="AlphaFoldDB" id="A0A378WSK6"/>
<dbReference type="InterPro" id="IPR036641">
    <property type="entry name" value="HPT_dom_sf"/>
</dbReference>
<feature type="region of interest" description="Disordered" evidence="11">
    <location>
        <begin position="88"/>
        <end position="109"/>
    </location>
</feature>